<dbReference type="Pfam" id="PF06594">
    <property type="entry name" value="HCBP_related"/>
    <property type="match status" value="2"/>
</dbReference>
<dbReference type="PANTHER" id="PTHR38340">
    <property type="entry name" value="S-LAYER PROTEIN"/>
    <property type="match status" value="1"/>
</dbReference>
<dbReference type="SUPFAM" id="SSF51120">
    <property type="entry name" value="beta-Roll"/>
    <property type="match status" value="5"/>
</dbReference>
<dbReference type="InterPro" id="IPR018511">
    <property type="entry name" value="Hemolysin-typ_Ca-bd_CS"/>
</dbReference>
<proteinExistence type="predicted"/>
<dbReference type="PROSITE" id="PS00330">
    <property type="entry name" value="HEMOLYSIN_CALCIUM"/>
    <property type="match status" value="7"/>
</dbReference>
<dbReference type="PANTHER" id="PTHR38340:SF1">
    <property type="entry name" value="S-LAYER PROTEIN"/>
    <property type="match status" value="1"/>
</dbReference>
<accession>A0ABQ3ELR0</accession>
<dbReference type="Pfam" id="PF00353">
    <property type="entry name" value="HemolysinCabind"/>
    <property type="match status" value="11"/>
</dbReference>
<comment type="caution">
    <text evidence="4">The sequence shown here is derived from an EMBL/GenBank/DDBJ whole genome shotgun (WGS) entry which is preliminary data.</text>
</comment>
<dbReference type="PRINTS" id="PR00313">
    <property type="entry name" value="CABNDNGRPT"/>
</dbReference>
<dbReference type="InterPro" id="IPR050557">
    <property type="entry name" value="RTX_toxin/Mannuronan_C5-epim"/>
</dbReference>
<evidence type="ECO:0000256" key="1">
    <source>
        <dbReference type="ARBA" id="ARBA00004613"/>
    </source>
</evidence>
<feature type="domain" description="Haemolysin-type calcium binding-related" evidence="3">
    <location>
        <begin position="697"/>
        <end position="736"/>
    </location>
</feature>
<gene>
    <name evidence="4" type="ORF">GCM10007094_39040</name>
</gene>
<feature type="domain" description="Haemolysin-type calcium binding-related" evidence="3">
    <location>
        <begin position="256"/>
        <end position="303"/>
    </location>
</feature>
<evidence type="ECO:0000259" key="3">
    <source>
        <dbReference type="Pfam" id="PF06594"/>
    </source>
</evidence>
<dbReference type="EMBL" id="BMXE01000009">
    <property type="protein sequence ID" value="GHB45932.1"/>
    <property type="molecule type" value="Genomic_DNA"/>
</dbReference>
<protein>
    <recommendedName>
        <fullName evidence="3">Haemolysin-type calcium binding-related domain-containing protein</fullName>
    </recommendedName>
</protein>
<comment type="subcellular location">
    <subcellularLocation>
        <location evidence="1">Secreted</location>
    </subcellularLocation>
</comment>
<reference evidence="5" key="1">
    <citation type="journal article" date="2019" name="Int. J. Syst. Evol. Microbiol.">
        <title>The Global Catalogue of Microorganisms (GCM) 10K type strain sequencing project: providing services to taxonomists for standard genome sequencing and annotation.</title>
        <authorList>
            <consortium name="The Broad Institute Genomics Platform"/>
            <consortium name="The Broad Institute Genome Sequencing Center for Infectious Disease"/>
            <person name="Wu L."/>
            <person name="Ma J."/>
        </authorList>
    </citation>
    <scope>NUCLEOTIDE SEQUENCE [LARGE SCALE GENOMIC DNA]</scope>
    <source>
        <strain evidence="5">KCTC 12861</strain>
    </source>
</reference>
<dbReference type="InterPro" id="IPR010566">
    <property type="entry name" value="Haemolys_ca-bd"/>
</dbReference>
<name>A0ABQ3ELR0_9HYPH</name>
<dbReference type="Gene3D" id="2.150.10.10">
    <property type="entry name" value="Serralysin-like metalloprotease, C-terminal"/>
    <property type="match status" value="6"/>
</dbReference>
<sequence length="911" mass="96030">MLGSAGHDEIIGDGKDNVLEGGLGDDTLQGGLGADTLDGGDGIDTASYADFTDGAVSSRISLANADENTGVAEGDILTNIENVLGSAGHDEIIGDGKDNVLEGGLGDDTLQGGLGADTLDGGDGIDTASYADYHDATSVSMIRLGATSGNTGVAAGDILLNIENVNGSAGQDTIYGSSDSNVIDGRKGDDHLYGGWGNDTYVYNLGHGDDIIYEELRGGDHDKLALGVGITLEDVHFRRVGGTQNSNGITISDDLDLQITFKDGSVLLIKDQFPDPTKTFDEADLSTARVEEIHFADGTVLDAIAMIHLASQGATEQDDRLYASNQGAEIHGLGGNDRIAGGFGSDTIFGGSGNDSLHDGYMWASRWRHFEVADDHLFGGAGDDSLHANWGDDHLDGGTGNDMIHGGWGNDLLIGGAGNDYLYGETGDDVYHYNLGDGDDNIVETNEEGSINKLIFGADINLDDVKFSRVNELTVTGWGSSTTYYGVDLRLTFSDGSNLLIKDQYMGEYAKSIDEIHFADGVILDLLAIAQQVHNHATDEAETFFGTERDDEIYARGGDDVVRGEAGNDTVYGGAGQDYVDGGIGNDIIFGGADWDRLYGDQGNDVLEGGLGDDSLSGEEGDDTLIGGIGDDYVSGGSGNDTYHYALGDGSDRYRDSPISNEVNKIIFGAGIKSDELRLVRTGSYVNSSGRETEDLDLELILNDGSIITIVDHFRYKELPGINEVHFSDGTVWDAQDMVRFAYQNSSDEADELYGGVLDDQILGLGGNDKIIGDHGNDTIYGGAGNDAIDGDDGNDTLLGGADNDRIDGGQGEDVLTGGLGRDALTGGTGNDTFVFSGASFGNDYINDFVAGEGTEDIIKLDAGVFASFDAVLAAATEDRYSTIITLDDENSLKLYYVTIADLHSDDFQFV</sequence>
<evidence type="ECO:0000256" key="2">
    <source>
        <dbReference type="ARBA" id="ARBA00022525"/>
    </source>
</evidence>
<keyword evidence="2" id="KW-0964">Secreted</keyword>
<dbReference type="Proteomes" id="UP000637980">
    <property type="component" value="Unassembled WGS sequence"/>
</dbReference>
<dbReference type="InterPro" id="IPR001343">
    <property type="entry name" value="Hemolysn_Ca-bd"/>
</dbReference>
<evidence type="ECO:0000313" key="5">
    <source>
        <dbReference type="Proteomes" id="UP000637980"/>
    </source>
</evidence>
<keyword evidence="5" id="KW-1185">Reference proteome</keyword>
<organism evidence="4 5">
    <name type="scientific">Pseudovibrio japonicus</name>
    <dbReference type="NCBI Taxonomy" id="366534"/>
    <lineage>
        <taxon>Bacteria</taxon>
        <taxon>Pseudomonadati</taxon>
        <taxon>Pseudomonadota</taxon>
        <taxon>Alphaproteobacteria</taxon>
        <taxon>Hyphomicrobiales</taxon>
        <taxon>Stappiaceae</taxon>
        <taxon>Pseudovibrio</taxon>
    </lineage>
</organism>
<dbReference type="InterPro" id="IPR011049">
    <property type="entry name" value="Serralysin-like_metalloprot_C"/>
</dbReference>
<evidence type="ECO:0000313" key="4">
    <source>
        <dbReference type="EMBL" id="GHB45932.1"/>
    </source>
</evidence>